<evidence type="ECO:0000313" key="8">
    <source>
        <dbReference type="EMBL" id="AHH20572.1"/>
    </source>
</evidence>
<evidence type="ECO:0000256" key="4">
    <source>
        <dbReference type="ARBA" id="ARBA00023136"/>
    </source>
</evidence>
<feature type="transmembrane region" description="Helical" evidence="6">
    <location>
        <begin position="68"/>
        <end position="92"/>
    </location>
</feature>
<dbReference type="GO" id="GO:0043190">
    <property type="term" value="C:ATP-binding cassette (ABC) transporter complex"/>
    <property type="evidence" value="ECO:0007669"/>
    <property type="project" value="InterPro"/>
</dbReference>
<evidence type="ECO:0000313" key="9">
    <source>
        <dbReference type="Proteomes" id="UP000019150"/>
    </source>
</evidence>
<organism evidence="8 9">
    <name type="scientific">Nocardia nova SH22a</name>
    <dbReference type="NCBI Taxonomy" id="1415166"/>
    <lineage>
        <taxon>Bacteria</taxon>
        <taxon>Bacillati</taxon>
        <taxon>Actinomycetota</taxon>
        <taxon>Actinomycetes</taxon>
        <taxon>Mycobacteriales</taxon>
        <taxon>Nocardiaceae</taxon>
        <taxon>Nocardia</taxon>
    </lineage>
</organism>
<dbReference type="AlphaFoldDB" id="W5TMT2"/>
<dbReference type="HOGENOM" id="CLU_039483_5_0_11"/>
<dbReference type="PANTHER" id="PTHR43077">
    <property type="entry name" value="TRANSPORT PERMEASE YVFS-RELATED"/>
    <property type="match status" value="1"/>
</dbReference>
<protein>
    <submittedName>
        <fullName evidence="8">Putative ABC transporter, permease</fullName>
    </submittedName>
</protein>
<feature type="domain" description="ABC-2 type transporter transmembrane" evidence="7">
    <location>
        <begin position="58"/>
        <end position="246"/>
    </location>
</feature>
<dbReference type="GO" id="GO:0046677">
    <property type="term" value="P:response to antibiotic"/>
    <property type="evidence" value="ECO:0007669"/>
    <property type="project" value="UniProtKB-KW"/>
</dbReference>
<sequence length="258" mass="26999">MTTVTAPPATRPALGGFSRAFLLIELRRILRNRRTVIFALVMPAVLFLVIGGQSWARTENYGSTTMSAFVMVSVAVYGAMLATTTGGAAVAVERAAGWARQLRLTPLSPAAYVVTKLLCAMTLGFASVAAVFIVGAVLGTPMSAAAWVSCFLLAWLTSVVFAAFGLFMGYLLPSENVTQILSSVVALLSFGGGLFFPMHGWAETASRILPTNGVATLARLPLGDTSAASAAVGVLNVVVWTALFGLGAAVMFRRDTAR</sequence>
<reference evidence="8 9" key="1">
    <citation type="journal article" date="2014" name="Appl. Environ. Microbiol.">
        <title>Insights into the Microbial Degradation of Rubber and Gutta-Percha by Analysis of the Complete Genome of Nocardia nova SH22a.</title>
        <authorList>
            <person name="Luo Q."/>
            <person name="Hiessl S."/>
            <person name="Poehlein A."/>
            <person name="Daniel R."/>
            <person name="Steinbuchel A."/>
        </authorList>
    </citation>
    <scope>NUCLEOTIDE SEQUENCE [LARGE SCALE GENOMIC DNA]</scope>
    <source>
        <strain evidence="8">SH22a</strain>
    </source>
</reference>
<dbReference type="InterPro" id="IPR000412">
    <property type="entry name" value="ABC_2_transport"/>
</dbReference>
<comment type="subcellular location">
    <subcellularLocation>
        <location evidence="1">Membrane</location>
        <topology evidence="1">Multi-pass membrane protein</topology>
    </subcellularLocation>
</comment>
<evidence type="ECO:0000256" key="1">
    <source>
        <dbReference type="ARBA" id="ARBA00004141"/>
    </source>
</evidence>
<feature type="transmembrane region" description="Helical" evidence="6">
    <location>
        <begin position="36"/>
        <end position="56"/>
    </location>
</feature>
<evidence type="ECO:0000259" key="7">
    <source>
        <dbReference type="Pfam" id="PF12698"/>
    </source>
</evidence>
<feature type="transmembrane region" description="Helical" evidence="6">
    <location>
        <begin position="227"/>
        <end position="252"/>
    </location>
</feature>
<keyword evidence="4 6" id="KW-0472">Membrane</keyword>
<keyword evidence="9" id="KW-1185">Reference proteome</keyword>
<dbReference type="PANTHER" id="PTHR43077:SF11">
    <property type="entry name" value="TRANSPORT PERMEASE YVFS-RELATED"/>
    <property type="match status" value="1"/>
</dbReference>
<dbReference type="Proteomes" id="UP000019150">
    <property type="component" value="Chromosome"/>
</dbReference>
<dbReference type="InterPro" id="IPR013525">
    <property type="entry name" value="ABC2_TM"/>
</dbReference>
<feature type="transmembrane region" description="Helical" evidence="6">
    <location>
        <begin position="184"/>
        <end position="202"/>
    </location>
</feature>
<feature type="transmembrane region" description="Helical" evidence="6">
    <location>
        <begin position="113"/>
        <end position="138"/>
    </location>
</feature>
<dbReference type="GO" id="GO:0140359">
    <property type="term" value="F:ABC-type transporter activity"/>
    <property type="evidence" value="ECO:0007669"/>
    <property type="project" value="InterPro"/>
</dbReference>
<dbReference type="PIRSF" id="PIRSF006648">
    <property type="entry name" value="DrrB"/>
    <property type="match status" value="1"/>
</dbReference>
<dbReference type="EMBL" id="CP006850">
    <property type="protein sequence ID" value="AHH20572.1"/>
    <property type="molecule type" value="Genomic_DNA"/>
</dbReference>
<dbReference type="RefSeq" id="WP_025351930.1">
    <property type="nucleotide sequence ID" value="NZ_CP006850.1"/>
</dbReference>
<feature type="transmembrane region" description="Helical" evidence="6">
    <location>
        <begin position="144"/>
        <end position="172"/>
    </location>
</feature>
<dbReference type="PATRIC" id="fig|1415166.3.peg.5969"/>
<dbReference type="KEGG" id="nno:NONO_c57950"/>
<proteinExistence type="predicted"/>
<dbReference type="OrthoDB" id="63188at2"/>
<evidence type="ECO:0000256" key="3">
    <source>
        <dbReference type="ARBA" id="ARBA00022989"/>
    </source>
</evidence>
<keyword evidence="2 6" id="KW-0812">Transmembrane</keyword>
<evidence type="ECO:0000256" key="2">
    <source>
        <dbReference type="ARBA" id="ARBA00022692"/>
    </source>
</evidence>
<evidence type="ECO:0000256" key="5">
    <source>
        <dbReference type="ARBA" id="ARBA00023251"/>
    </source>
</evidence>
<keyword evidence="3 6" id="KW-1133">Transmembrane helix</keyword>
<keyword evidence="5" id="KW-0046">Antibiotic resistance</keyword>
<evidence type="ECO:0000256" key="6">
    <source>
        <dbReference type="SAM" id="Phobius"/>
    </source>
</evidence>
<gene>
    <name evidence="8" type="ORF">NONO_c57950</name>
</gene>
<dbReference type="InterPro" id="IPR051328">
    <property type="entry name" value="T7SS_ABC-Transporter"/>
</dbReference>
<dbReference type="Pfam" id="PF12698">
    <property type="entry name" value="ABC2_membrane_3"/>
    <property type="match status" value="1"/>
</dbReference>
<dbReference type="eggNOG" id="COG0842">
    <property type="taxonomic scope" value="Bacteria"/>
</dbReference>
<accession>W5TMT2</accession>
<dbReference type="STRING" id="1415166.NONO_c57950"/>
<name>W5TMT2_9NOCA</name>